<dbReference type="InterPro" id="IPR030470">
    <property type="entry name" value="UbiA_prenylTrfase_CS"/>
</dbReference>
<protein>
    <recommendedName>
        <fullName evidence="8">Protoheme IX farnesyltransferase</fullName>
        <ecNumber evidence="8">2.5.1.141</ecNumber>
    </recommendedName>
    <alternativeName>
        <fullName evidence="8">Heme B farnesyltransferase</fullName>
    </alternativeName>
    <alternativeName>
        <fullName evidence="8">Heme O synthase</fullName>
    </alternativeName>
</protein>
<keyword evidence="10" id="KW-1185">Reference proteome</keyword>
<dbReference type="Gene3D" id="1.10.357.140">
    <property type="entry name" value="UbiA prenyltransferase"/>
    <property type="match status" value="1"/>
</dbReference>
<feature type="transmembrane region" description="Helical" evidence="8">
    <location>
        <begin position="218"/>
        <end position="236"/>
    </location>
</feature>
<evidence type="ECO:0000256" key="4">
    <source>
        <dbReference type="ARBA" id="ARBA00022989"/>
    </source>
</evidence>
<comment type="subunit">
    <text evidence="8">Interacts with CtaA.</text>
</comment>
<dbReference type="NCBIfam" id="TIGR01473">
    <property type="entry name" value="cyoE_ctaB"/>
    <property type="match status" value="1"/>
</dbReference>
<keyword evidence="4 8" id="KW-1133">Transmembrane helix</keyword>
<dbReference type="CDD" id="cd13957">
    <property type="entry name" value="PT_UbiA_Cox10"/>
    <property type="match status" value="1"/>
</dbReference>
<dbReference type="PROSITE" id="PS00943">
    <property type="entry name" value="UBIA"/>
    <property type="match status" value="1"/>
</dbReference>
<dbReference type="InterPro" id="IPR006369">
    <property type="entry name" value="Protohaem_IX_farnesylTrfase"/>
</dbReference>
<organism evidence="9 10">
    <name type="scientific">Marininema halotolerans</name>
    <dbReference type="NCBI Taxonomy" id="1155944"/>
    <lineage>
        <taxon>Bacteria</taxon>
        <taxon>Bacillati</taxon>
        <taxon>Bacillota</taxon>
        <taxon>Bacilli</taxon>
        <taxon>Bacillales</taxon>
        <taxon>Thermoactinomycetaceae</taxon>
        <taxon>Marininema</taxon>
    </lineage>
</organism>
<feature type="transmembrane region" description="Helical" evidence="8">
    <location>
        <begin position="338"/>
        <end position="358"/>
    </location>
</feature>
<dbReference type="UniPathway" id="UPA00834">
    <property type="reaction ID" value="UER00712"/>
</dbReference>
<comment type="subcellular location">
    <subcellularLocation>
        <location evidence="8">Cell membrane</location>
        <topology evidence="8">Multi-pass membrane protein</topology>
    </subcellularLocation>
    <subcellularLocation>
        <location evidence="1">Membrane</location>
        <topology evidence="1">Multi-pass membrane protein</topology>
    </subcellularLocation>
</comment>
<dbReference type="Pfam" id="PF01040">
    <property type="entry name" value="UbiA"/>
    <property type="match status" value="1"/>
</dbReference>
<feature type="transmembrane region" description="Helical" evidence="8">
    <location>
        <begin position="292"/>
        <end position="317"/>
    </location>
</feature>
<comment type="function">
    <text evidence="8">Converts heme B (protoheme IX) to heme O by substitution of the vinyl group on carbon 2 of heme B porphyrin ring with a hydroxyethyl farnesyl side group.</text>
</comment>
<feature type="transmembrane region" description="Helical" evidence="8">
    <location>
        <begin position="364"/>
        <end position="385"/>
    </location>
</feature>
<sequence>MGYLLRIKLVIIQLLDKLKNGKGEKRRFLSREIKKIGSFVEESVRLIAKAYPYFCNEWQPNNRVATFFWWEFVFFTPFITYLLPTFGIVIQDETVFANWNGSEGGAFMNEVFTREGSNEKWIGLSSKTSIDKRWLDWLEVSKPRIMLSNVLACAVGFWAAGGSTVQQFPVFVATMIGMLMVISGSCMINNWIDQDIDPLMKRTQSRALVTGRLHPRKVMAIGTLLIMLGIGTLILFVNGWSAGLGALGSFLYIVIYSLWLKRVSTWNTVVGGFSGALPPLIGWIAATGTPDMGGWVIFLILFLWQPAHFFALAMVHVEDYAQAKIPMLPAMRGSTETKIQILFFVAFLLLASLLLNIVGAMNGIYVGISLFLGSVYLLLAIAGFFTRSEEKWSRLLFRYSLIYLVGMFIAFITCTQGAS</sequence>
<dbReference type="HAMAP" id="MF_00154">
    <property type="entry name" value="CyoE_CtaB"/>
    <property type="match status" value="1"/>
</dbReference>
<keyword evidence="5 8" id="KW-0350">Heme biosynthesis</keyword>
<evidence type="ECO:0000256" key="2">
    <source>
        <dbReference type="ARBA" id="ARBA00022679"/>
    </source>
</evidence>
<dbReference type="GO" id="GO:0048034">
    <property type="term" value="P:heme O biosynthetic process"/>
    <property type="evidence" value="ECO:0007669"/>
    <property type="project" value="UniProtKB-UniRule"/>
</dbReference>
<feature type="transmembrane region" description="Helical" evidence="8">
    <location>
        <begin position="171"/>
        <end position="192"/>
    </location>
</feature>
<dbReference type="EMBL" id="FPAA01000001">
    <property type="protein sequence ID" value="SFS30059.1"/>
    <property type="molecule type" value="Genomic_DNA"/>
</dbReference>
<reference evidence="10" key="1">
    <citation type="submission" date="2016-10" db="EMBL/GenBank/DDBJ databases">
        <authorList>
            <person name="Varghese N."/>
            <person name="Submissions S."/>
        </authorList>
    </citation>
    <scope>NUCLEOTIDE SEQUENCE [LARGE SCALE GENOMIC DNA]</scope>
    <source>
        <strain evidence="10">DSM 45789</strain>
    </source>
</reference>
<name>A0A1I6NQ85_9BACL</name>
<comment type="catalytic activity">
    <reaction evidence="7 8">
        <text>heme b + (2E,6E)-farnesyl diphosphate + H2O = Fe(II)-heme o + diphosphate</text>
        <dbReference type="Rhea" id="RHEA:28070"/>
        <dbReference type="ChEBI" id="CHEBI:15377"/>
        <dbReference type="ChEBI" id="CHEBI:33019"/>
        <dbReference type="ChEBI" id="CHEBI:60344"/>
        <dbReference type="ChEBI" id="CHEBI:60530"/>
        <dbReference type="ChEBI" id="CHEBI:175763"/>
        <dbReference type="EC" id="2.5.1.141"/>
    </reaction>
</comment>
<evidence type="ECO:0000256" key="7">
    <source>
        <dbReference type="ARBA" id="ARBA00047690"/>
    </source>
</evidence>
<keyword evidence="6 8" id="KW-0472">Membrane</keyword>
<evidence type="ECO:0000256" key="5">
    <source>
        <dbReference type="ARBA" id="ARBA00023133"/>
    </source>
</evidence>
<keyword evidence="8" id="KW-1003">Cell membrane</keyword>
<evidence type="ECO:0000256" key="3">
    <source>
        <dbReference type="ARBA" id="ARBA00022692"/>
    </source>
</evidence>
<feature type="transmembrane region" description="Helical" evidence="8">
    <location>
        <begin position="397"/>
        <end position="418"/>
    </location>
</feature>
<evidence type="ECO:0000256" key="6">
    <source>
        <dbReference type="ARBA" id="ARBA00023136"/>
    </source>
</evidence>
<dbReference type="InterPro" id="IPR044878">
    <property type="entry name" value="UbiA_sf"/>
</dbReference>
<keyword evidence="3 8" id="KW-0812">Transmembrane</keyword>
<evidence type="ECO:0000256" key="8">
    <source>
        <dbReference type="HAMAP-Rule" id="MF_00154"/>
    </source>
</evidence>
<feature type="transmembrane region" description="Helical" evidence="8">
    <location>
        <begin position="67"/>
        <end position="90"/>
    </location>
</feature>
<comment type="pathway">
    <text evidence="8">Porphyrin-containing compound metabolism; heme O biosynthesis; heme O from protoheme: step 1/1.</text>
</comment>
<evidence type="ECO:0000256" key="1">
    <source>
        <dbReference type="ARBA" id="ARBA00004141"/>
    </source>
</evidence>
<evidence type="ECO:0000313" key="9">
    <source>
        <dbReference type="EMBL" id="SFS30059.1"/>
    </source>
</evidence>
<comment type="miscellaneous">
    <text evidence="8">Carbon 2 of the heme B porphyrin ring is defined according to the Fischer nomenclature.</text>
</comment>
<proteinExistence type="inferred from homology"/>
<dbReference type="GO" id="GO:0005886">
    <property type="term" value="C:plasma membrane"/>
    <property type="evidence" value="ECO:0007669"/>
    <property type="project" value="UniProtKB-SubCell"/>
</dbReference>
<feature type="transmembrane region" description="Helical" evidence="8">
    <location>
        <begin position="266"/>
        <end position="286"/>
    </location>
</feature>
<dbReference type="PANTHER" id="PTHR43448:SF2">
    <property type="entry name" value="PROTOHEME IX FARNESYLTRANSFERASE, MITOCHONDRIAL"/>
    <property type="match status" value="1"/>
</dbReference>
<dbReference type="EC" id="2.5.1.141" evidence="8"/>
<gene>
    <name evidence="8" type="primary">ctaB</name>
    <name evidence="9" type="ORF">SAMN05444972_1016</name>
</gene>
<evidence type="ECO:0000313" key="10">
    <source>
        <dbReference type="Proteomes" id="UP000198660"/>
    </source>
</evidence>
<dbReference type="PANTHER" id="PTHR43448">
    <property type="entry name" value="PROTOHEME IX FARNESYLTRANSFERASE, MITOCHONDRIAL"/>
    <property type="match status" value="1"/>
</dbReference>
<dbReference type="GO" id="GO:0008495">
    <property type="term" value="F:protoheme IX farnesyltransferase activity"/>
    <property type="evidence" value="ECO:0007669"/>
    <property type="project" value="UniProtKB-UniRule"/>
</dbReference>
<accession>A0A1I6NQ85</accession>
<dbReference type="InterPro" id="IPR000537">
    <property type="entry name" value="UbiA_prenyltransferase"/>
</dbReference>
<comment type="similarity">
    <text evidence="8">Belongs to the UbiA prenyltransferase family. Protoheme IX farnesyltransferase subfamily.</text>
</comment>
<dbReference type="AlphaFoldDB" id="A0A1I6NQ85"/>
<keyword evidence="2 8" id="KW-0808">Transferase</keyword>
<feature type="transmembrane region" description="Helical" evidence="8">
    <location>
        <begin position="242"/>
        <end position="259"/>
    </location>
</feature>
<dbReference type="Proteomes" id="UP000198660">
    <property type="component" value="Unassembled WGS sequence"/>
</dbReference>